<organism evidence="2 3">
    <name type="scientific">Ameiurus melas</name>
    <name type="common">Black bullhead</name>
    <name type="synonym">Silurus melas</name>
    <dbReference type="NCBI Taxonomy" id="219545"/>
    <lineage>
        <taxon>Eukaryota</taxon>
        <taxon>Metazoa</taxon>
        <taxon>Chordata</taxon>
        <taxon>Craniata</taxon>
        <taxon>Vertebrata</taxon>
        <taxon>Euteleostomi</taxon>
        <taxon>Actinopterygii</taxon>
        <taxon>Neopterygii</taxon>
        <taxon>Teleostei</taxon>
        <taxon>Ostariophysi</taxon>
        <taxon>Siluriformes</taxon>
        <taxon>Ictaluridae</taxon>
        <taxon>Ameiurus</taxon>
    </lineage>
</organism>
<dbReference type="Proteomes" id="UP000593565">
    <property type="component" value="Unassembled WGS sequence"/>
</dbReference>
<comment type="caution">
    <text evidence="2">The sequence shown here is derived from an EMBL/GenBank/DDBJ whole genome shotgun (WGS) entry which is preliminary data.</text>
</comment>
<evidence type="ECO:0000313" key="3">
    <source>
        <dbReference type="Proteomes" id="UP000593565"/>
    </source>
</evidence>
<keyword evidence="1" id="KW-1133">Transmembrane helix</keyword>
<keyword evidence="1" id="KW-0472">Membrane</keyword>
<evidence type="ECO:0000313" key="2">
    <source>
        <dbReference type="EMBL" id="KAF4072305.1"/>
    </source>
</evidence>
<sequence>MFMVTGNLEPIPGSIRHKAGGGSPSQGTITHPFIHNNQPTMHVFGGNRSTQRNPPHHRENMQTLHTWPQQGSNPQHWRCEANVLTTTPPCARVVTCLRFFCVFFYNFTTFTLIIFSWIISAQLPMSSR</sequence>
<reference evidence="2 3" key="1">
    <citation type="submission" date="2020-02" db="EMBL/GenBank/DDBJ databases">
        <title>A chromosome-scale genome assembly of the black bullhead catfish (Ameiurus melas).</title>
        <authorList>
            <person name="Wen M."/>
            <person name="Zham M."/>
            <person name="Cabau C."/>
            <person name="Klopp C."/>
            <person name="Donnadieu C."/>
            <person name="Roques C."/>
            <person name="Bouchez O."/>
            <person name="Lampietro C."/>
            <person name="Jouanno E."/>
            <person name="Herpin A."/>
            <person name="Louis A."/>
            <person name="Berthelot C."/>
            <person name="Parey E."/>
            <person name="Roest-Crollius H."/>
            <person name="Braasch I."/>
            <person name="Postlethwait J."/>
            <person name="Robinson-Rechavi M."/>
            <person name="Echchiki A."/>
            <person name="Begum T."/>
            <person name="Montfort J."/>
            <person name="Schartl M."/>
            <person name="Bobe J."/>
            <person name="Guiguen Y."/>
        </authorList>
    </citation>
    <scope>NUCLEOTIDE SEQUENCE [LARGE SCALE GENOMIC DNA]</scope>
    <source>
        <strain evidence="2">M_S1</strain>
        <tissue evidence="2">Blood</tissue>
    </source>
</reference>
<accession>A0A7J5ZP06</accession>
<proteinExistence type="predicted"/>
<dbReference type="EMBL" id="JAAGNN010000025">
    <property type="protein sequence ID" value="KAF4072305.1"/>
    <property type="molecule type" value="Genomic_DNA"/>
</dbReference>
<name>A0A7J5ZP06_AMEME</name>
<protein>
    <submittedName>
        <fullName evidence="2">Uncharacterized protein</fullName>
    </submittedName>
</protein>
<keyword evidence="1" id="KW-0812">Transmembrane</keyword>
<dbReference type="AlphaFoldDB" id="A0A7J5ZP06"/>
<evidence type="ECO:0000256" key="1">
    <source>
        <dbReference type="SAM" id="Phobius"/>
    </source>
</evidence>
<gene>
    <name evidence="2" type="ORF">AMELA_G00261590</name>
</gene>
<feature type="transmembrane region" description="Helical" evidence="1">
    <location>
        <begin position="97"/>
        <end position="119"/>
    </location>
</feature>
<keyword evidence="3" id="KW-1185">Reference proteome</keyword>